<evidence type="ECO:0000256" key="1">
    <source>
        <dbReference type="SAM" id="Phobius"/>
    </source>
</evidence>
<organism evidence="2">
    <name type="scientific">Rhizophagus irregularis (strain DAOM 181602 / DAOM 197198 / MUCL 43194)</name>
    <name type="common">Arbuscular mycorrhizal fungus</name>
    <name type="synonym">Glomus intraradices</name>
    <dbReference type="NCBI Taxonomy" id="747089"/>
    <lineage>
        <taxon>Eukaryota</taxon>
        <taxon>Fungi</taxon>
        <taxon>Fungi incertae sedis</taxon>
        <taxon>Mucoromycota</taxon>
        <taxon>Glomeromycotina</taxon>
        <taxon>Glomeromycetes</taxon>
        <taxon>Glomerales</taxon>
        <taxon>Glomeraceae</taxon>
        <taxon>Rhizophagus</taxon>
    </lineage>
</organism>
<keyword evidence="1" id="KW-1133">Transmembrane helix</keyword>
<accession>U9UCS8</accession>
<feature type="transmembrane region" description="Helical" evidence="1">
    <location>
        <begin position="79"/>
        <end position="102"/>
    </location>
</feature>
<dbReference type="EMBL" id="KI283922">
    <property type="protein sequence ID" value="ESA13421.1"/>
    <property type="molecule type" value="Genomic_DNA"/>
</dbReference>
<reference evidence="2" key="1">
    <citation type="submission" date="2013-07" db="EMBL/GenBank/DDBJ databases">
        <title>The genome of an arbuscular mycorrhizal fungus provides insights into the evolution of the oldest plant symbiosis.</title>
        <authorList>
            <consortium name="DOE Joint Genome Institute"/>
            <person name="Tisserant E."/>
            <person name="Malbreil M."/>
            <person name="Kuo A."/>
            <person name="Kohler A."/>
            <person name="Symeonidi A."/>
            <person name="Balestrini R."/>
            <person name="Charron P."/>
            <person name="Duensing N."/>
            <person name="Frei-dit-Frey N."/>
            <person name="Gianinazzi-Pearson V."/>
            <person name="Gilbert B."/>
            <person name="Handa Y."/>
            <person name="Hijri M."/>
            <person name="Kaul R."/>
            <person name="Kawaguchi M."/>
            <person name="Krajinski F."/>
            <person name="Lammers P."/>
            <person name="Lapierre D."/>
            <person name="Masclaux F.G."/>
            <person name="Murat C."/>
            <person name="Morin E."/>
            <person name="Ndikumana S."/>
            <person name="Pagni M."/>
            <person name="Petitpierre D."/>
            <person name="Requena N."/>
            <person name="Rosikiewicz P."/>
            <person name="Riley R."/>
            <person name="Saito K."/>
            <person name="San Clemente H."/>
            <person name="Shapiro H."/>
            <person name="van Tuinen D."/>
            <person name="Becard G."/>
            <person name="Bonfante P."/>
            <person name="Paszkowski U."/>
            <person name="Shachar-Hill Y."/>
            <person name="Young J.P."/>
            <person name="Sanders I.R."/>
            <person name="Henrissat B."/>
            <person name="Rensing S.A."/>
            <person name="Grigoriev I.V."/>
            <person name="Corradi N."/>
            <person name="Roux C."/>
            <person name="Martin F."/>
        </authorList>
    </citation>
    <scope>NUCLEOTIDE SEQUENCE</scope>
    <source>
        <strain evidence="2">DAOM 197198</strain>
    </source>
</reference>
<gene>
    <name evidence="2" type="ORF">GLOINDRAFT_95896</name>
</gene>
<protein>
    <submittedName>
        <fullName evidence="2">Uncharacterized protein</fullName>
    </submittedName>
</protein>
<dbReference type="AlphaFoldDB" id="U9UCS8"/>
<name>U9UCS8_RHIID</name>
<evidence type="ECO:0000313" key="2">
    <source>
        <dbReference type="EMBL" id="ESA13421.1"/>
    </source>
</evidence>
<dbReference type="HOGENOM" id="CLU_2203354_0_0_1"/>
<keyword evidence="1" id="KW-0812">Transmembrane</keyword>
<keyword evidence="1" id="KW-0472">Membrane</keyword>
<sequence>ELEAFYSKSFDFCIPDNIDDIGKSINKENSTSEISTRFKVNSKELSKIFKKNLKNDKFYIKYYLNTKIRVRKIRHLSKFSVYTFQNLPIIFDYAIITTFTILSLNLIS</sequence>
<feature type="non-terminal residue" evidence="2">
    <location>
        <position position="1"/>
    </location>
</feature>
<proteinExistence type="predicted"/>